<dbReference type="Proteomes" id="UP001054945">
    <property type="component" value="Unassembled WGS sequence"/>
</dbReference>
<comment type="caution">
    <text evidence="2">The sequence shown here is derived from an EMBL/GenBank/DDBJ whole genome shotgun (WGS) entry which is preliminary data.</text>
</comment>
<dbReference type="EMBL" id="BPLR01021644">
    <property type="protein sequence ID" value="GIX92008.1"/>
    <property type="molecule type" value="Genomic_DNA"/>
</dbReference>
<evidence type="ECO:0000256" key="1">
    <source>
        <dbReference type="SAM" id="MobiDB-lite"/>
    </source>
</evidence>
<dbReference type="AlphaFoldDB" id="A0AAV4P4S1"/>
<reference evidence="2 3" key="1">
    <citation type="submission" date="2021-06" db="EMBL/GenBank/DDBJ databases">
        <title>Caerostris extrusa draft genome.</title>
        <authorList>
            <person name="Kono N."/>
            <person name="Arakawa K."/>
        </authorList>
    </citation>
    <scope>NUCLEOTIDE SEQUENCE [LARGE SCALE GENOMIC DNA]</scope>
</reference>
<organism evidence="2 3">
    <name type="scientific">Caerostris extrusa</name>
    <name type="common">Bark spider</name>
    <name type="synonym">Caerostris bankana</name>
    <dbReference type="NCBI Taxonomy" id="172846"/>
    <lineage>
        <taxon>Eukaryota</taxon>
        <taxon>Metazoa</taxon>
        <taxon>Ecdysozoa</taxon>
        <taxon>Arthropoda</taxon>
        <taxon>Chelicerata</taxon>
        <taxon>Arachnida</taxon>
        <taxon>Araneae</taxon>
        <taxon>Araneomorphae</taxon>
        <taxon>Entelegynae</taxon>
        <taxon>Araneoidea</taxon>
        <taxon>Araneidae</taxon>
        <taxon>Caerostris</taxon>
    </lineage>
</organism>
<protein>
    <submittedName>
        <fullName evidence="2">Uncharacterized protein</fullName>
    </submittedName>
</protein>
<evidence type="ECO:0000313" key="3">
    <source>
        <dbReference type="Proteomes" id="UP001054945"/>
    </source>
</evidence>
<gene>
    <name evidence="2" type="ORF">CEXT_599431</name>
</gene>
<keyword evidence="3" id="KW-1185">Reference proteome</keyword>
<accession>A0AAV4P4S1</accession>
<name>A0AAV4P4S1_CAEEX</name>
<sequence>MPETEVEFPTNTKISRHTPASSKVQSSSEAAFQCFTISTKQSRTDRINTIKSDEKTQDVQLKILQILLGNISSTINSSIPAERFNKLRGIFPVRGRARSPFPGDNKRRFKEWTNVGQMTGTPSSRHNLIRGNDRGKRVTGQICVLLLSVRLHKYRHYLALKGGANGSFSCESGVSELFMFVPYPHASLVP</sequence>
<evidence type="ECO:0000313" key="2">
    <source>
        <dbReference type="EMBL" id="GIX92008.1"/>
    </source>
</evidence>
<feature type="region of interest" description="Disordered" evidence="1">
    <location>
        <begin position="1"/>
        <end position="25"/>
    </location>
</feature>
<feature type="compositionally biased region" description="Polar residues" evidence="1">
    <location>
        <begin position="9"/>
        <end position="25"/>
    </location>
</feature>
<proteinExistence type="predicted"/>